<keyword evidence="4" id="KW-1003">Cell membrane</keyword>
<dbReference type="Pfam" id="PF00512">
    <property type="entry name" value="HisKA"/>
    <property type="match status" value="1"/>
</dbReference>
<dbReference type="PRINTS" id="PR00344">
    <property type="entry name" value="BCTRLSENSOR"/>
</dbReference>
<comment type="catalytic activity">
    <reaction evidence="1">
        <text>ATP + protein L-histidine = ADP + protein N-phospho-L-histidine.</text>
        <dbReference type="EC" id="2.7.13.3"/>
    </reaction>
</comment>
<dbReference type="PROSITE" id="PS50885">
    <property type="entry name" value="HAMP"/>
    <property type="match status" value="1"/>
</dbReference>
<gene>
    <name evidence="17" type="ORF">J2Z28_004334</name>
</gene>
<evidence type="ECO:0000256" key="10">
    <source>
        <dbReference type="ARBA" id="ARBA00022840"/>
    </source>
</evidence>
<dbReference type="SUPFAM" id="SSF55874">
    <property type="entry name" value="ATPase domain of HSP90 chaperone/DNA topoisomerase II/histidine kinase"/>
    <property type="match status" value="1"/>
</dbReference>
<evidence type="ECO:0000313" key="17">
    <source>
        <dbReference type="EMBL" id="MBP2247671.1"/>
    </source>
</evidence>
<dbReference type="EMBL" id="JAGIKV010000017">
    <property type="protein sequence ID" value="MBP2247671.1"/>
    <property type="molecule type" value="Genomic_DNA"/>
</dbReference>
<dbReference type="InterPro" id="IPR036890">
    <property type="entry name" value="HATPase_C_sf"/>
</dbReference>
<keyword evidence="5" id="KW-0597">Phosphoprotein</keyword>
<evidence type="ECO:0000256" key="13">
    <source>
        <dbReference type="ARBA" id="ARBA00023136"/>
    </source>
</evidence>
<keyword evidence="11 14" id="KW-1133">Transmembrane helix</keyword>
<evidence type="ECO:0000256" key="2">
    <source>
        <dbReference type="ARBA" id="ARBA00004651"/>
    </source>
</evidence>
<evidence type="ECO:0000256" key="7">
    <source>
        <dbReference type="ARBA" id="ARBA00022692"/>
    </source>
</evidence>
<name>A0ABS4RXR7_PAEXY</name>
<dbReference type="Gene3D" id="1.10.287.130">
    <property type="match status" value="1"/>
</dbReference>
<dbReference type="CDD" id="cd00082">
    <property type="entry name" value="HisKA"/>
    <property type="match status" value="1"/>
</dbReference>
<dbReference type="InterPro" id="IPR005467">
    <property type="entry name" value="His_kinase_dom"/>
</dbReference>
<keyword evidence="9 17" id="KW-0418">Kinase</keyword>
<dbReference type="Gene3D" id="3.30.565.10">
    <property type="entry name" value="Histidine kinase-like ATPase, C-terminal domain"/>
    <property type="match status" value="1"/>
</dbReference>
<dbReference type="SMART" id="SM00388">
    <property type="entry name" value="HisKA"/>
    <property type="match status" value="1"/>
</dbReference>
<sequence>MKKILEQGEATDKKRIQRLILLCMVQCLMQLAVISLASIKSSMVTPFVFLTVLISVFLVYSMFQLIHVAQQLTQAAKEMGEGRFNVQFPEHVTGIMQPLVTQMSGMRQGLQNAMKEQVTSQRMKSELIANVSHDLKTPVTSLVSYIDLLKRDEGTEEEKAGYIQVLERKTQRLCLLVEDLFEAAKMASGDVELHLKQIDMGELLRQAVAEYSDSFEQAELQIRIREETEPIYAMVDGSRMWRVMENMLGNVLKYGLPQSRVYIELIEQGNQMEFTIKNVSAYEMEFSSDEIFERFKRGDRSRSTEGSGLGLSIARSIVELHEGSMGIQVDGDVFKVSVCLPRADRDMIQNTTQLAMTSSF</sequence>
<keyword evidence="8" id="KW-0547">Nucleotide-binding</keyword>
<dbReference type="SMART" id="SM00387">
    <property type="entry name" value="HATPase_c"/>
    <property type="match status" value="1"/>
</dbReference>
<dbReference type="InterPro" id="IPR050398">
    <property type="entry name" value="HssS/ArlS-like"/>
</dbReference>
<evidence type="ECO:0000256" key="12">
    <source>
        <dbReference type="ARBA" id="ARBA00023012"/>
    </source>
</evidence>
<dbReference type="InterPro" id="IPR003660">
    <property type="entry name" value="HAMP_dom"/>
</dbReference>
<evidence type="ECO:0000256" key="9">
    <source>
        <dbReference type="ARBA" id="ARBA00022777"/>
    </source>
</evidence>
<evidence type="ECO:0000256" key="4">
    <source>
        <dbReference type="ARBA" id="ARBA00022475"/>
    </source>
</evidence>
<protein>
    <recommendedName>
        <fullName evidence="3">histidine kinase</fullName>
        <ecNumber evidence="3">2.7.13.3</ecNumber>
    </recommendedName>
</protein>
<feature type="transmembrane region" description="Helical" evidence="14">
    <location>
        <begin position="20"/>
        <end position="39"/>
    </location>
</feature>
<dbReference type="GO" id="GO:0016301">
    <property type="term" value="F:kinase activity"/>
    <property type="evidence" value="ECO:0007669"/>
    <property type="project" value="UniProtKB-KW"/>
</dbReference>
<feature type="transmembrane region" description="Helical" evidence="14">
    <location>
        <begin position="45"/>
        <end position="63"/>
    </location>
</feature>
<evidence type="ECO:0000313" key="18">
    <source>
        <dbReference type="Proteomes" id="UP000810207"/>
    </source>
</evidence>
<keyword evidence="7 14" id="KW-0812">Transmembrane</keyword>
<dbReference type="PANTHER" id="PTHR45528:SF1">
    <property type="entry name" value="SENSOR HISTIDINE KINASE CPXA"/>
    <property type="match status" value="1"/>
</dbReference>
<feature type="domain" description="Histidine kinase" evidence="15">
    <location>
        <begin position="130"/>
        <end position="344"/>
    </location>
</feature>
<dbReference type="InterPro" id="IPR036097">
    <property type="entry name" value="HisK_dim/P_sf"/>
</dbReference>
<keyword evidence="12" id="KW-0902">Two-component regulatory system</keyword>
<comment type="subcellular location">
    <subcellularLocation>
        <location evidence="2">Cell membrane</location>
        <topology evidence="2">Multi-pass membrane protein</topology>
    </subcellularLocation>
</comment>
<dbReference type="PANTHER" id="PTHR45528">
    <property type="entry name" value="SENSOR HISTIDINE KINASE CPXA"/>
    <property type="match status" value="1"/>
</dbReference>
<organism evidence="17 18">
    <name type="scientific">Paenibacillus xylanexedens</name>
    <dbReference type="NCBI Taxonomy" id="528191"/>
    <lineage>
        <taxon>Bacteria</taxon>
        <taxon>Bacillati</taxon>
        <taxon>Bacillota</taxon>
        <taxon>Bacilli</taxon>
        <taxon>Bacillales</taxon>
        <taxon>Paenibacillaceae</taxon>
        <taxon>Paenibacillus</taxon>
    </lineage>
</organism>
<evidence type="ECO:0000256" key="14">
    <source>
        <dbReference type="SAM" id="Phobius"/>
    </source>
</evidence>
<accession>A0ABS4RXR7</accession>
<dbReference type="Proteomes" id="UP000810207">
    <property type="component" value="Unassembled WGS sequence"/>
</dbReference>
<evidence type="ECO:0000256" key="5">
    <source>
        <dbReference type="ARBA" id="ARBA00022553"/>
    </source>
</evidence>
<keyword evidence="10" id="KW-0067">ATP-binding</keyword>
<evidence type="ECO:0000259" key="16">
    <source>
        <dbReference type="PROSITE" id="PS50885"/>
    </source>
</evidence>
<reference evidence="17 18" key="1">
    <citation type="submission" date="2021-03" db="EMBL/GenBank/DDBJ databases">
        <title>Genomic Encyclopedia of Type Strains, Phase IV (KMG-IV): sequencing the most valuable type-strain genomes for metagenomic binning, comparative biology and taxonomic classification.</title>
        <authorList>
            <person name="Goeker M."/>
        </authorList>
    </citation>
    <scope>NUCLEOTIDE SEQUENCE [LARGE SCALE GENOMIC DNA]</scope>
    <source>
        <strain evidence="17 18">DSM 21292</strain>
    </source>
</reference>
<evidence type="ECO:0000256" key="3">
    <source>
        <dbReference type="ARBA" id="ARBA00012438"/>
    </source>
</evidence>
<dbReference type="PROSITE" id="PS50109">
    <property type="entry name" value="HIS_KIN"/>
    <property type="match status" value="1"/>
</dbReference>
<comment type="caution">
    <text evidence="17">The sequence shown here is derived from an EMBL/GenBank/DDBJ whole genome shotgun (WGS) entry which is preliminary data.</text>
</comment>
<dbReference type="SUPFAM" id="SSF47384">
    <property type="entry name" value="Homodimeric domain of signal transducing histidine kinase"/>
    <property type="match status" value="1"/>
</dbReference>
<evidence type="ECO:0000256" key="6">
    <source>
        <dbReference type="ARBA" id="ARBA00022679"/>
    </source>
</evidence>
<dbReference type="InterPro" id="IPR003594">
    <property type="entry name" value="HATPase_dom"/>
</dbReference>
<evidence type="ECO:0000256" key="11">
    <source>
        <dbReference type="ARBA" id="ARBA00022989"/>
    </source>
</evidence>
<keyword evidence="6" id="KW-0808">Transferase</keyword>
<evidence type="ECO:0000256" key="8">
    <source>
        <dbReference type="ARBA" id="ARBA00022741"/>
    </source>
</evidence>
<evidence type="ECO:0000256" key="1">
    <source>
        <dbReference type="ARBA" id="ARBA00000085"/>
    </source>
</evidence>
<evidence type="ECO:0000259" key="15">
    <source>
        <dbReference type="PROSITE" id="PS50109"/>
    </source>
</evidence>
<dbReference type="InterPro" id="IPR003661">
    <property type="entry name" value="HisK_dim/P_dom"/>
</dbReference>
<keyword evidence="13 14" id="KW-0472">Membrane</keyword>
<keyword evidence="18" id="KW-1185">Reference proteome</keyword>
<dbReference type="InterPro" id="IPR004358">
    <property type="entry name" value="Sig_transdc_His_kin-like_C"/>
</dbReference>
<proteinExistence type="predicted"/>
<dbReference type="Pfam" id="PF02518">
    <property type="entry name" value="HATPase_c"/>
    <property type="match status" value="1"/>
</dbReference>
<feature type="domain" description="HAMP" evidence="16">
    <location>
        <begin position="63"/>
        <end position="115"/>
    </location>
</feature>
<dbReference type="EC" id="2.7.13.3" evidence="3"/>